<evidence type="ECO:0000313" key="2">
    <source>
        <dbReference type="Proteomes" id="UP001064048"/>
    </source>
</evidence>
<keyword evidence="2" id="KW-1185">Reference proteome</keyword>
<comment type="caution">
    <text evidence="1">The sequence shown here is derived from an EMBL/GenBank/DDBJ whole genome shotgun (WGS) entry which is preliminary data.</text>
</comment>
<dbReference type="EMBL" id="CM046109">
    <property type="protein sequence ID" value="KAI8441898.1"/>
    <property type="molecule type" value="Genomic_DNA"/>
</dbReference>
<evidence type="ECO:0000313" key="1">
    <source>
        <dbReference type="EMBL" id="KAI8441898.1"/>
    </source>
</evidence>
<gene>
    <name evidence="1" type="ORF">MSG28_005579</name>
</gene>
<organism evidence="1 2">
    <name type="scientific">Choristoneura fumiferana</name>
    <name type="common">Spruce budworm moth</name>
    <name type="synonym">Archips fumiferana</name>
    <dbReference type="NCBI Taxonomy" id="7141"/>
    <lineage>
        <taxon>Eukaryota</taxon>
        <taxon>Metazoa</taxon>
        <taxon>Ecdysozoa</taxon>
        <taxon>Arthropoda</taxon>
        <taxon>Hexapoda</taxon>
        <taxon>Insecta</taxon>
        <taxon>Pterygota</taxon>
        <taxon>Neoptera</taxon>
        <taxon>Endopterygota</taxon>
        <taxon>Lepidoptera</taxon>
        <taxon>Glossata</taxon>
        <taxon>Ditrysia</taxon>
        <taxon>Tortricoidea</taxon>
        <taxon>Tortricidae</taxon>
        <taxon>Tortricinae</taxon>
        <taxon>Choristoneura</taxon>
    </lineage>
</organism>
<dbReference type="Proteomes" id="UP001064048">
    <property type="component" value="Chromosome 9"/>
</dbReference>
<accession>A0ACC0KZI6</accession>
<sequence>MNGSGHVTSLEEQINVGEKDSRYGNHEPECEALSILRLWKLIKQLYNFTQKTRKYEERSASSSNEAYASINKLLERRIDKIDKNKNLETIPDRLSSIYLQGSTLSELIALDYENNSDLASIPEREWRLLAALARKREEEDERQKLAEQFHRMWEKEKAGREMVSWHIACLQWRLLAALARMREEEDERQKLAEQFHRMWEKEEKAGRKMVGCQIVCLQWRLLAALARMREEEDERQKLAEQFHGLWDKEKAGKEMMEAHTSHQYQRFVRCKREAERAWLDHKRTLLNLDQQLKKGRLQDAIRCKEKKTEELLASKEDRKATELVDKVIEEEARALLAAERRTRQQTAAEFRKRLEAEDTKRRADEALRKREGILRDSSKRLAISSALNTWEASLLREQLAASDAMRRAQYAALAAMAEARGARLARDRNVRRHRARQLAAKCELWRDAVRAGCY</sequence>
<protein>
    <submittedName>
        <fullName evidence="1">Uncharacterized protein</fullName>
    </submittedName>
</protein>
<proteinExistence type="predicted"/>
<name>A0ACC0KZI6_CHOFU</name>
<reference evidence="1 2" key="1">
    <citation type="journal article" date="2022" name="Genome Biol. Evol.">
        <title>The Spruce Budworm Genome: Reconstructing the Evolutionary History of Antifreeze Proteins.</title>
        <authorList>
            <person name="Beliveau C."/>
            <person name="Gagne P."/>
            <person name="Picq S."/>
            <person name="Vernygora O."/>
            <person name="Keeling C.I."/>
            <person name="Pinkney K."/>
            <person name="Doucet D."/>
            <person name="Wen F."/>
            <person name="Johnston J.S."/>
            <person name="Maaroufi H."/>
            <person name="Boyle B."/>
            <person name="Laroche J."/>
            <person name="Dewar K."/>
            <person name="Juretic N."/>
            <person name="Blackburn G."/>
            <person name="Nisole A."/>
            <person name="Brunet B."/>
            <person name="Brandao M."/>
            <person name="Lumley L."/>
            <person name="Duan J."/>
            <person name="Quan G."/>
            <person name="Lucarotti C.J."/>
            <person name="Roe A.D."/>
            <person name="Sperling F.A.H."/>
            <person name="Levesque R.C."/>
            <person name="Cusson M."/>
        </authorList>
    </citation>
    <scope>NUCLEOTIDE SEQUENCE [LARGE SCALE GENOMIC DNA]</scope>
    <source>
        <strain evidence="1">Glfc:IPQL:Cfum</strain>
    </source>
</reference>